<evidence type="ECO:0000313" key="2">
    <source>
        <dbReference type="Proteomes" id="UP001213000"/>
    </source>
</evidence>
<proteinExistence type="predicted"/>
<dbReference type="Proteomes" id="UP001213000">
    <property type="component" value="Unassembled WGS sequence"/>
</dbReference>
<comment type="caution">
    <text evidence="1">The sequence shown here is derived from an EMBL/GenBank/DDBJ whole genome shotgun (WGS) entry which is preliminary data.</text>
</comment>
<organism evidence="1 2">
    <name type="scientific">Leucocoprinus birnbaumii</name>
    <dbReference type="NCBI Taxonomy" id="56174"/>
    <lineage>
        <taxon>Eukaryota</taxon>
        <taxon>Fungi</taxon>
        <taxon>Dikarya</taxon>
        <taxon>Basidiomycota</taxon>
        <taxon>Agaricomycotina</taxon>
        <taxon>Agaricomycetes</taxon>
        <taxon>Agaricomycetidae</taxon>
        <taxon>Agaricales</taxon>
        <taxon>Agaricineae</taxon>
        <taxon>Agaricaceae</taxon>
        <taxon>Leucocoprinus</taxon>
    </lineage>
</organism>
<dbReference type="AlphaFoldDB" id="A0AAD5VQ85"/>
<sequence length="211" mass="24182">MTRYRALQCTMQSLSTGTDGAPATVPINHLHHQCRFNKPPLGRQAWSPFSITHTPGARHQETILRALCQTTELLFWRHLQALCGPQNPPQDDTRNPADFIVYIVVFNYDDEPVLLVEAKDDDWAHKAELRFRANKQMRDHFALVLDECPDPRLWGLSFLGTSMRIYCGDKMTHDITPPVDPHPPPADRILMPAFLQESGGWMSCRWRVLRG</sequence>
<evidence type="ECO:0000313" key="1">
    <source>
        <dbReference type="EMBL" id="KAJ3566567.1"/>
    </source>
</evidence>
<accession>A0AAD5VQ85</accession>
<protein>
    <submittedName>
        <fullName evidence="1">Uncharacterized protein</fullName>
    </submittedName>
</protein>
<gene>
    <name evidence="1" type="ORF">NP233_g6920</name>
</gene>
<keyword evidence="2" id="KW-1185">Reference proteome</keyword>
<reference evidence="1" key="1">
    <citation type="submission" date="2022-07" db="EMBL/GenBank/DDBJ databases">
        <title>Genome Sequence of Leucocoprinus birnbaumii.</title>
        <authorList>
            <person name="Buettner E."/>
        </authorList>
    </citation>
    <scope>NUCLEOTIDE SEQUENCE</scope>
    <source>
        <strain evidence="1">VT141</strain>
    </source>
</reference>
<dbReference type="EMBL" id="JANIEX010000477">
    <property type="protein sequence ID" value="KAJ3566567.1"/>
    <property type="molecule type" value="Genomic_DNA"/>
</dbReference>
<name>A0AAD5VQ85_9AGAR</name>